<evidence type="ECO:0000313" key="1">
    <source>
        <dbReference type="EMBL" id="XBX73811.1"/>
    </source>
</evidence>
<name>A0AAU7VJ05_9FIRM</name>
<organism evidence="1">
    <name type="scientific">Proteinivorax tanatarense</name>
    <dbReference type="NCBI Taxonomy" id="1260629"/>
    <lineage>
        <taxon>Bacteria</taxon>
        <taxon>Bacillati</taxon>
        <taxon>Bacillota</taxon>
        <taxon>Clostridia</taxon>
        <taxon>Eubacteriales</taxon>
        <taxon>Proteinivoracaceae</taxon>
        <taxon>Proteinivorax</taxon>
    </lineage>
</organism>
<dbReference type="RefSeq" id="WP_350342573.1">
    <property type="nucleotide sequence ID" value="NZ_CP158367.1"/>
</dbReference>
<reference evidence="1" key="2">
    <citation type="submission" date="2024-06" db="EMBL/GenBank/DDBJ databases">
        <authorList>
            <person name="Petrova K.O."/>
            <person name="Toshchakov S.V."/>
            <person name="Boltjanskaja Y.V."/>
            <person name="Kevbrin V."/>
        </authorList>
    </citation>
    <scope>NUCLEOTIDE SEQUENCE</scope>
    <source>
        <strain evidence="1">Z-910T</strain>
    </source>
</reference>
<proteinExistence type="predicted"/>
<reference evidence="1" key="1">
    <citation type="journal article" date="2013" name="Extremophiles">
        <title>Proteinivorax tanatarense gen. nov., sp. nov., an anaerobic, haloalkaliphilic, proteolytic bacterium isolated from a decaying algal bloom, and proposal of Proteinivoraceae fam. nov.</title>
        <authorList>
            <person name="Kevbrin V."/>
            <person name="Boltyanskaya Y."/>
            <person name="Zhilina T."/>
            <person name="Kolganova T."/>
            <person name="Lavrentjeva E."/>
            <person name="Kuznetsov B."/>
        </authorList>
    </citation>
    <scope>NUCLEOTIDE SEQUENCE</scope>
    <source>
        <strain evidence="1">Z-910T</strain>
    </source>
</reference>
<gene>
    <name evidence="1" type="ORF">PRVXT_001815</name>
</gene>
<dbReference type="AlphaFoldDB" id="A0AAU7VJ05"/>
<evidence type="ECO:0008006" key="2">
    <source>
        <dbReference type="Google" id="ProtNLM"/>
    </source>
</evidence>
<sequence>MLNIEIVIDDTPKKCCSKGANCEELKINKVIDDFKLASSKDVNIKIIGYDYFIKNHNNKELLLAVEKRLLSLPIVLVNGLPKLFGKFDYKDLIEACSA</sequence>
<protein>
    <recommendedName>
        <fullName evidence="2">Arsenical resistance operon trans-acting repressor ArsD</fullName>
    </recommendedName>
</protein>
<dbReference type="EMBL" id="CP158367">
    <property type="protein sequence ID" value="XBX73811.1"/>
    <property type="molecule type" value="Genomic_DNA"/>
</dbReference>
<accession>A0AAU7VJ05</accession>